<reference evidence="7" key="2">
    <citation type="submission" date="2021-05" db="EMBL/GenBank/DDBJ databases">
        <authorList>
            <person name="Moolhuijzen P.M."/>
            <person name="Moffat C.S."/>
        </authorList>
    </citation>
    <scope>NUCLEOTIDE SEQUENCE</scope>
    <source>
        <strain evidence="7">86-124</strain>
    </source>
</reference>
<evidence type="ECO:0000313" key="8">
    <source>
        <dbReference type="Proteomes" id="UP000245464"/>
    </source>
</evidence>
<dbReference type="OrthoDB" id="3366823at2759"/>
<dbReference type="EMBL" id="NRDI02000005">
    <property type="protein sequence ID" value="KAI1516252.1"/>
    <property type="molecule type" value="Genomic_DNA"/>
</dbReference>
<reference evidence="9" key="4">
    <citation type="journal article" date="2022" name="Microb. Genom.">
        <title>A global pangenome for the wheat fungal pathogen Pyrenophora tritici-repentis and prediction of effector protein structural homology.</title>
        <authorList>
            <person name="Moolhuijzen P.M."/>
            <person name="See P.T."/>
            <person name="Shi G."/>
            <person name="Powell H.R."/>
            <person name="Cockram J."/>
            <person name="Jorgensen L.N."/>
            <person name="Benslimane H."/>
            <person name="Strelkov S.E."/>
            <person name="Turner J."/>
            <person name="Liu Z."/>
            <person name="Moffat C.S."/>
        </authorList>
    </citation>
    <scope>NUCLEOTIDE SEQUENCE [LARGE SCALE GENOMIC DNA]</scope>
</reference>
<keyword evidence="9" id="KW-1185">Reference proteome</keyword>
<accession>A0A2W1GMU9</accession>
<dbReference type="SUPFAM" id="SSF48264">
    <property type="entry name" value="Cytochrome P450"/>
    <property type="match status" value="1"/>
</dbReference>
<reference evidence="7" key="3">
    <citation type="journal article" date="2022" name="bioRxiv">
        <title>A global pangenome for the wheat fungal pathogen Pyrenophora tritici-repentis and prediction of effector protein structural homology.</title>
        <authorList>
            <person name="Moolhuijzen P."/>
            <person name="See P.T."/>
            <person name="Shi G."/>
            <person name="Powell H.R."/>
            <person name="Cockram J."/>
            <person name="Jorgensen L.N."/>
            <person name="Benslimane H."/>
            <person name="Strelkov S.E."/>
            <person name="Turner J."/>
            <person name="Liu Z."/>
            <person name="Moffat C.S."/>
        </authorList>
    </citation>
    <scope>NUCLEOTIDE SEQUENCE</scope>
    <source>
        <strain evidence="7">86-124</strain>
    </source>
</reference>
<dbReference type="GO" id="GO:0005506">
    <property type="term" value="F:iron ion binding"/>
    <property type="evidence" value="ECO:0007669"/>
    <property type="project" value="InterPro"/>
</dbReference>
<name>A0A2W1GMU9_9PLEO</name>
<dbReference type="InterPro" id="IPR036396">
    <property type="entry name" value="Cyt_P450_sf"/>
</dbReference>
<comment type="similarity">
    <text evidence="1">Belongs to the cytochrome P450 family.</text>
</comment>
<dbReference type="Proteomes" id="UP000249757">
    <property type="component" value="Unassembled WGS sequence"/>
</dbReference>
<evidence type="ECO:0000313" key="7">
    <source>
        <dbReference type="EMBL" id="KAI1516252.1"/>
    </source>
</evidence>
<dbReference type="OMA" id="QIEDFWS"/>
<protein>
    <submittedName>
        <fullName evidence="6 7">Cytochrome P450</fullName>
    </submittedName>
</protein>
<gene>
    <name evidence="7" type="ORF">Ptr86124_004789</name>
    <name evidence="6" type="ORF">PtrM4_083470</name>
</gene>
<dbReference type="PANTHER" id="PTHR24304">
    <property type="entry name" value="CYTOCHROME P450 FAMILY 7"/>
    <property type="match status" value="1"/>
</dbReference>
<evidence type="ECO:0000313" key="9">
    <source>
        <dbReference type="Proteomes" id="UP000249757"/>
    </source>
</evidence>
<keyword evidence="4" id="KW-0408">Iron</keyword>
<evidence type="ECO:0000256" key="5">
    <source>
        <dbReference type="SAM" id="SignalP"/>
    </source>
</evidence>
<keyword evidence="5" id="KW-0732">Signal</keyword>
<comment type="caution">
    <text evidence="6">The sequence shown here is derived from an EMBL/GenBank/DDBJ whole genome shotgun (WGS) entry which is preliminary data.</text>
</comment>
<dbReference type="InterPro" id="IPR050529">
    <property type="entry name" value="CYP450_sterol_14alpha_dmase"/>
</dbReference>
<dbReference type="GO" id="GO:0008395">
    <property type="term" value="F:steroid hydroxylase activity"/>
    <property type="evidence" value="ECO:0007669"/>
    <property type="project" value="TreeGrafter"/>
</dbReference>
<evidence type="ECO:0000256" key="2">
    <source>
        <dbReference type="ARBA" id="ARBA00022617"/>
    </source>
</evidence>
<dbReference type="AlphaFoldDB" id="A0A2W1GMU9"/>
<evidence type="ECO:0000256" key="4">
    <source>
        <dbReference type="ARBA" id="ARBA00023004"/>
    </source>
</evidence>
<dbReference type="InterPro" id="IPR001128">
    <property type="entry name" value="Cyt_P450"/>
</dbReference>
<proteinExistence type="inferred from homology"/>
<evidence type="ECO:0000256" key="1">
    <source>
        <dbReference type="ARBA" id="ARBA00010617"/>
    </source>
</evidence>
<dbReference type="Gene3D" id="1.10.630.10">
    <property type="entry name" value="Cytochrome P450"/>
    <property type="match status" value="1"/>
</dbReference>
<evidence type="ECO:0000313" key="6">
    <source>
        <dbReference type="EMBL" id="KAF7573442.1"/>
    </source>
</evidence>
<feature type="chain" id="PRO_5042701225" evidence="5">
    <location>
        <begin position="17"/>
        <end position="547"/>
    </location>
</feature>
<dbReference type="PANTHER" id="PTHR24304:SF2">
    <property type="entry name" value="24-HYDROXYCHOLESTEROL 7-ALPHA-HYDROXYLASE"/>
    <property type="match status" value="1"/>
</dbReference>
<dbReference type="Pfam" id="PF00067">
    <property type="entry name" value="p450"/>
    <property type="match status" value="1"/>
</dbReference>
<reference evidence="6" key="1">
    <citation type="journal article" date="2018" name="BMC Genomics">
        <title>Comparative genomics of the wheat fungal pathogen Pyrenophora tritici-repentis reveals chromosomal variations and genome plasticity.</title>
        <authorList>
            <person name="Moolhuijzen P."/>
            <person name="See P.T."/>
            <person name="Hane J.K."/>
            <person name="Shi G."/>
            <person name="Liu Z."/>
            <person name="Oliver R.P."/>
            <person name="Moffat C.S."/>
        </authorList>
    </citation>
    <scope>NUCLEOTIDE SEQUENCE [LARGE SCALE GENOMIC DNA]</scope>
    <source>
        <strain evidence="6">M4</strain>
    </source>
</reference>
<dbReference type="GO" id="GO:0016705">
    <property type="term" value="F:oxidoreductase activity, acting on paired donors, with incorporation or reduction of molecular oxygen"/>
    <property type="evidence" value="ECO:0007669"/>
    <property type="project" value="InterPro"/>
</dbReference>
<keyword evidence="3" id="KW-0479">Metal-binding</keyword>
<dbReference type="EMBL" id="NQIK02000003">
    <property type="protein sequence ID" value="KAF7573442.1"/>
    <property type="molecule type" value="Genomic_DNA"/>
</dbReference>
<sequence length="547" mass="61281">MFLLIVFLLIIIPICTYNVSKARFDRGSQSTALQRPPTVPYLVPGVFHAFSLAFDGPQKYFATLIKEHGKFAPFAVKAGLRSFVVLRDPEHVKKIIDASKQQGSDVSDSRIHEVTFGSSKAVTNLLAGSTPSDGKKEKTRQVRTALTQKYLTGTSLANKTNTYVNTLSRNMNDKMFQVGSWTQIEDVWSFFQQVLTRCSVETFFGSAIFKQYPKLIKDYWLFEDAVEGFVPGMPLLLVSGSYKEPRDRLCQNIEKWLKLNHSGTEFAKVGEEDPDVDEHKGSKFIQESDDLLAKTALPLEARTAEMLDIIHCSNANFIPSTIWTLIEILRKPHLAEHLTSIITEYRSPKLGTYDVTGIATLPLMKSLKEEISRLRVAQYMAYTNDSSDIVLDKRSVLPKGCTAIAFSQDFALNAELWASARPRVVEKSLEEFWAERFLIPEYQNTKVSSKQRKSKDGIETGQFSMEGLEQLAPAFGNAHAIGLGREYTEAMQTATLAVLLSEFEFELCDPDATDAAMPQLREVAFGTVRPQEGVTARIRKRKAGGKV</sequence>
<evidence type="ECO:0000256" key="3">
    <source>
        <dbReference type="ARBA" id="ARBA00022723"/>
    </source>
</evidence>
<feature type="signal peptide" evidence="5">
    <location>
        <begin position="1"/>
        <end position="16"/>
    </location>
</feature>
<organism evidence="6 8">
    <name type="scientific">Pyrenophora tritici-repentis</name>
    <dbReference type="NCBI Taxonomy" id="45151"/>
    <lineage>
        <taxon>Eukaryota</taxon>
        <taxon>Fungi</taxon>
        <taxon>Dikarya</taxon>
        <taxon>Ascomycota</taxon>
        <taxon>Pezizomycotina</taxon>
        <taxon>Dothideomycetes</taxon>
        <taxon>Pleosporomycetidae</taxon>
        <taxon>Pleosporales</taxon>
        <taxon>Pleosporineae</taxon>
        <taxon>Pleosporaceae</taxon>
        <taxon>Pyrenophora</taxon>
    </lineage>
</organism>
<dbReference type="GO" id="GO:0020037">
    <property type="term" value="F:heme binding"/>
    <property type="evidence" value="ECO:0007669"/>
    <property type="project" value="InterPro"/>
</dbReference>
<keyword evidence="2" id="KW-0349">Heme</keyword>
<dbReference type="Proteomes" id="UP000245464">
    <property type="component" value="Chromosome 3"/>
</dbReference>